<dbReference type="InterPro" id="IPR005659">
    <property type="entry name" value="Chemorcpt_Glu_NH3ase_CheD"/>
</dbReference>
<dbReference type="Proteomes" id="UP000196005">
    <property type="component" value="Chromosome"/>
</dbReference>
<proteinExistence type="inferred from homology"/>
<dbReference type="AlphaFoldDB" id="A0A1Y0HNM3"/>
<comment type="similarity">
    <text evidence="3">Belongs to the CheD family.</text>
</comment>
<dbReference type="Gene3D" id="3.30.1330.200">
    <property type="match status" value="1"/>
</dbReference>
<dbReference type="OrthoDB" id="9807202at2"/>
<evidence type="ECO:0000313" key="4">
    <source>
        <dbReference type="EMBL" id="ARU49698.1"/>
    </source>
</evidence>
<comment type="function">
    <text evidence="3">Probably deamidates glutamine residues to glutamate on methyl-accepting chemotaxis receptors (MCPs), playing an important role in chemotaxis.</text>
</comment>
<dbReference type="PANTHER" id="PTHR35147:SF1">
    <property type="entry name" value="CHEMORECEPTOR GLUTAMINE DEAMIDASE CHED-RELATED"/>
    <property type="match status" value="1"/>
</dbReference>
<dbReference type="HAMAP" id="MF_01440">
    <property type="entry name" value="CheD"/>
    <property type="match status" value="1"/>
</dbReference>
<dbReference type="PANTHER" id="PTHR35147">
    <property type="entry name" value="CHEMORECEPTOR GLUTAMINE DEAMIDASE CHED-RELATED"/>
    <property type="match status" value="1"/>
</dbReference>
<organism evidence="4 6">
    <name type="scientific">Sulfurospirillum diekertiae</name>
    <dbReference type="NCBI Taxonomy" id="1854492"/>
    <lineage>
        <taxon>Bacteria</taxon>
        <taxon>Pseudomonadati</taxon>
        <taxon>Campylobacterota</taxon>
        <taxon>Epsilonproteobacteria</taxon>
        <taxon>Campylobacterales</taxon>
        <taxon>Sulfurospirillaceae</taxon>
        <taxon>Sulfurospirillum</taxon>
    </lineage>
</organism>
<keyword evidence="2 3" id="KW-0378">Hydrolase</keyword>
<protein>
    <recommendedName>
        <fullName evidence="3">Probable chemoreceptor glutamine deamidase CheD</fullName>
        <ecNumber evidence="3">3.5.1.44</ecNumber>
    </recommendedName>
</protein>
<dbReference type="KEGG" id="suls:Sdiek1_2548"/>
<accession>A0A1Y0HNM3</accession>
<dbReference type="GO" id="GO:0006935">
    <property type="term" value="P:chemotaxis"/>
    <property type="evidence" value="ECO:0007669"/>
    <property type="project" value="UniProtKB-UniRule"/>
</dbReference>
<accession>A0A290HGA7</accession>
<dbReference type="InterPro" id="IPR011324">
    <property type="entry name" value="Cytotoxic_necrot_fac-like_cat"/>
</dbReference>
<dbReference type="Proteomes" id="UP000217349">
    <property type="component" value="Chromosome"/>
</dbReference>
<evidence type="ECO:0000256" key="1">
    <source>
        <dbReference type="ARBA" id="ARBA00022500"/>
    </source>
</evidence>
<sequence>MLSRKFIHVGEIFIAINPTEIVTVLGSCVGVCLYDKVQMIGAMNHYLLPLWNGNGLESPKFGNISIPKMIENMENIGCSRRNMEAKIFGGANIHKTNTEGQMIGQKNIMIAKEILRQYTIPIKAEDTGGNNGRRIMMISDANRIILKYVQNEIMEND</sequence>
<reference evidence="7" key="2">
    <citation type="submission" date="2017-09" db="EMBL/GenBank/DDBJ databases">
        <title>The complete genome of Sulfurospirillum sp. JPD-1.</title>
        <authorList>
            <person name="Goris T."/>
        </authorList>
    </citation>
    <scope>NUCLEOTIDE SEQUENCE [LARGE SCALE GENOMIC DNA]</scope>
    <source>
        <strain evidence="7">JPD-1</strain>
    </source>
</reference>
<reference evidence="6" key="1">
    <citation type="submission" date="2017-05" db="EMBL/GenBank/DDBJ databases">
        <title>Dechlorination kinetics govern the competition between two new strains of the genus Sulfurospirillum.</title>
        <authorList>
            <person name="Buttet G.F."/>
            <person name="Murray A.M."/>
            <person name="Goris T."/>
            <person name="Burion M."/>
            <person name="Lin B."/>
            <person name="Rolle M."/>
            <person name="Maillard J."/>
        </authorList>
    </citation>
    <scope>NUCLEOTIDE SEQUENCE [LARGE SCALE GENOMIC DNA]</scope>
    <source>
        <strain evidence="6">SL2-1</strain>
    </source>
</reference>
<dbReference type="Pfam" id="PF03975">
    <property type="entry name" value="CheD"/>
    <property type="match status" value="1"/>
</dbReference>
<dbReference type="EMBL" id="CP021416">
    <property type="protein sequence ID" value="ARU49698.1"/>
    <property type="molecule type" value="Genomic_DNA"/>
</dbReference>
<evidence type="ECO:0000313" key="6">
    <source>
        <dbReference type="Proteomes" id="UP000196005"/>
    </source>
</evidence>
<reference evidence="5" key="3">
    <citation type="submission" date="2017-09" db="EMBL/GenBank/DDBJ databases">
        <authorList>
            <person name="Goris T."/>
        </authorList>
    </citation>
    <scope>NUCLEOTIDE SEQUENCE</scope>
    <source>
        <strain evidence="5">JPD-1</strain>
    </source>
</reference>
<evidence type="ECO:0000313" key="5">
    <source>
        <dbReference type="EMBL" id="ATB70553.1"/>
    </source>
</evidence>
<dbReference type="GO" id="GO:0050568">
    <property type="term" value="F:protein-glutamine glutaminase activity"/>
    <property type="evidence" value="ECO:0007669"/>
    <property type="project" value="UniProtKB-UniRule"/>
</dbReference>
<reference evidence="4" key="4">
    <citation type="journal article" date="2018" name="FEMS Microbiol. Ecol.">
        <title>Coexistence of two distinct Sulfurospirillum populations respiring tetrachloroethene-genomic and kinetic considerations. .</title>
        <authorList>
            <person name="Buttet G.F."/>
            <person name="Murray A.M."/>
            <person name="Goris T."/>
            <person name="Burion M."/>
            <person name="Jin B."/>
            <person name="Rolle M."/>
            <person name="Holliger C."/>
            <person name="Maillard J."/>
        </authorList>
    </citation>
    <scope>NUCLEOTIDE SEQUENCE</scope>
    <source>
        <strain evidence="4">SL2-1</strain>
    </source>
</reference>
<evidence type="ECO:0000256" key="2">
    <source>
        <dbReference type="ARBA" id="ARBA00022801"/>
    </source>
</evidence>
<gene>
    <name evidence="3" type="primary">cheD</name>
    <name evidence="4" type="ORF">Sdiek1_2548</name>
    <name evidence="5" type="ORF">SJPD1_2457</name>
</gene>
<evidence type="ECO:0000313" key="7">
    <source>
        <dbReference type="Proteomes" id="UP000217349"/>
    </source>
</evidence>
<keyword evidence="6" id="KW-1185">Reference proteome</keyword>
<evidence type="ECO:0000256" key="3">
    <source>
        <dbReference type="HAMAP-Rule" id="MF_01440"/>
    </source>
</evidence>
<keyword evidence="1 3" id="KW-0145">Chemotaxis</keyword>
<dbReference type="SUPFAM" id="SSF64438">
    <property type="entry name" value="CNF1/YfiH-like putative cysteine hydrolases"/>
    <property type="match status" value="1"/>
</dbReference>
<dbReference type="InterPro" id="IPR038592">
    <property type="entry name" value="CheD-like_sf"/>
</dbReference>
<dbReference type="RefSeq" id="WP_087439399.1">
    <property type="nucleotide sequence ID" value="NZ_CP021416.1"/>
</dbReference>
<reference evidence="5" key="5">
    <citation type="journal article" date="2020" name="MicrobiologyOpen">
        <title>Tetrachloroethene respiration in Sulfurospirillum species is regulated by a two-component system as unraveled by comparative genomics, transcriptomics, and regulator binding studies.</title>
        <authorList>
            <person name="Esken J."/>
            <person name="Goris T."/>
            <person name="Gadkari J."/>
            <person name="Bischler T."/>
            <person name="Forstner K.U."/>
            <person name="Sharma C.M."/>
            <person name="Diekert G."/>
            <person name="Schubert T."/>
        </authorList>
    </citation>
    <scope>NUCLEOTIDE SEQUENCE</scope>
    <source>
        <strain evidence="5">JPD-1</strain>
    </source>
</reference>
<dbReference type="CDD" id="cd16352">
    <property type="entry name" value="CheD"/>
    <property type="match status" value="1"/>
</dbReference>
<dbReference type="EC" id="3.5.1.44" evidence="3"/>
<dbReference type="KEGG" id="sulj:SJPD1_2457"/>
<comment type="catalytic activity">
    <reaction evidence="3">
        <text>L-glutaminyl-[protein] + H2O = L-glutamyl-[protein] + NH4(+)</text>
        <dbReference type="Rhea" id="RHEA:16441"/>
        <dbReference type="Rhea" id="RHEA-COMP:10207"/>
        <dbReference type="Rhea" id="RHEA-COMP:10208"/>
        <dbReference type="ChEBI" id="CHEBI:15377"/>
        <dbReference type="ChEBI" id="CHEBI:28938"/>
        <dbReference type="ChEBI" id="CHEBI:29973"/>
        <dbReference type="ChEBI" id="CHEBI:30011"/>
        <dbReference type="EC" id="3.5.1.44"/>
    </reaction>
</comment>
<name>A0A1Y0HNM3_9BACT</name>
<dbReference type="EMBL" id="CP023275">
    <property type="protein sequence ID" value="ATB70553.1"/>
    <property type="molecule type" value="Genomic_DNA"/>
</dbReference>